<feature type="repeat" description="ANK" evidence="3">
    <location>
        <begin position="436"/>
        <end position="472"/>
    </location>
</feature>
<gene>
    <name evidence="5" type="ORF">H072_3413</name>
</gene>
<feature type="repeat" description="ANK" evidence="3">
    <location>
        <begin position="512"/>
        <end position="545"/>
    </location>
</feature>
<dbReference type="AlphaFoldDB" id="S8C4M4"/>
<dbReference type="eggNOG" id="KOG4177">
    <property type="taxonomic scope" value="Eukaryota"/>
</dbReference>
<feature type="region of interest" description="Disordered" evidence="4">
    <location>
        <begin position="545"/>
        <end position="572"/>
    </location>
</feature>
<reference evidence="6" key="2">
    <citation type="submission" date="2013-04" db="EMBL/GenBank/DDBJ databases">
        <title>Genomic mechanisms accounting for the adaptation to parasitism in nematode-trapping fungi.</title>
        <authorList>
            <person name="Ahren D.G."/>
        </authorList>
    </citation>
    <scope>NUCLEOTIDE SEQUENCE [LARGE SCALE GENOMIC DNA]</scope>
    <source>
        <strain evidence="6">CBS 200.50</strain>
    </source>
</reference>
<reference evidence="5 6" key="1">
    <citation type="journal article" date="2013" name="PLoS Genet.">
        <title>Genomic mechanisms accounting for the adaptation to parasitism in nematode-trapping fungi.</title>
        <authorList>
            <person name="Meerupati T."/>
            <person name="Andersson K.M."/>
            <person name="Friman E."/>
            <person name="Kumar D."/>
            <person name="Tunlid A."/>
            <person name="Ahren D."/>
        </authorList>
    </citation>
    <scope>NUCLEOTIDE SEQUENCE [LARGE SCALE GENOMIC DNA]</scope>
    <source>
        <strain evidence="5 6">CBS 200.50</strain>
    </source>
</reference>
<name>S8C4M4_DACHA</name>
<evidence type="ECO:0000256" key="2">
    <source>
        <dbReference type="ARBA" id="ARBA00023043"/>
    </source>
</evidence>
<dbReference type="PANTHER" id="PTHR24126">
    <property type="entry name" value="ANKYRIN REPEAT, PH AND SEC7 DOMAIN CONTAINING PROTEIN SECG-RELATED"/>
    <property type="match status" value="1"/>
</dbReference>
<keyword evidence="2 3" id="KW-0040">ANK repeat</keyword>
<dbReference type="Pfam" id="PF12796">
    <property type="entry name" value="Ank_2"/>
    <property type="match status" value="1"/>
</dbReference>
<protein>
    <submittedName>
        <fullName evidence="5">Uncharacterized protein</fullName>
    </submittedName>
</protein>
<keyword evidence="1" id="KW-0677">Repeat</keyword>
<feature type="repeat" description="ANK" evidence="3">
    <location>
        <begin position="473"/>
        <end position="511"/>
    </location>
</feature>
<dbReference type="InterPro" id="IPR002110">
    <property type="entry name" value="Ankyrin_rpt"/>
</dbReference>
<dbReference type="HOGENOM" id="CLU_459280_0_0_1"/>
<sequence>MTGEIKSLAELSGVRYQNERRRQDPPMYHESMMMPDTLSGRGSRGTSSADDEVDYLRGKMEKTSLEARKPGRRNETKELDNGRPKKKDRKALQGSLKTDVQPQTWYNETMTPAVDDQDFSGGKIDWLRKNIDGFYIKRDYEYTERSVKMILNFIEQNEAGGNGMSLVEIEDKFHWTLILTETLALQDRLDDALAVVNGISAMPNAEYTDKALRSCALIEEWRGFLYHQLGDYDSAKLYLKKAIKIWKEVDPFDGINEAVRIMIRILEDEDEDEEEIELGFYRSMISPKGQLQSPYREDPVSRTFDEISISRILLRPDRLDIGPDGVTIEGSIAKAKKAVLRTIQNEDWELADVLFDDESILKLDCYKPEGSRRSYRPLQAAVMLNKLEMVRIILEKDPDLLVDGTDKDVMDLAVEHADADILECLLEAGGSPDGYNDLPLLHLAVIHKLDEDTRKKIALLIESGAEINLKDKWGKTPLLVAAGTDRHGRRGRAWVFEELIKHGADVNATGRDGNTPLHEAANSGFGEEELQVLMDHGANLRAKNKLGRQPKDMTESNRRFLTPADDGKGRKSILSGVFSRKNRGSKVVVEALKE</sequence>
<evidence type="ECO:0000256" key="4">
    <source>
        <dbReference type="SAM" id="MobiDB-lite"/>
    </source>
</evidence>
<comment type="caution">
    <text evidence="5">The sequence shown here is derived from an EMBL/GenBank/DDBJ whole genome shotgun (WGS) entry which is preliminary data.</text>
</comment>
<dbReference type="SMART" id="SM00248">
    <property type="entry name" value="ANK"/>
    <property type="match status" value="5"/>
</dbReference>
<dbReference type="EMBL" id="AQGS01000107">
    <property type="protein sequence ID" value="EPS42662.1"/>
    <property type="molecule type" value="Genomic_DNA"/>
</dbReference>
<dbReference type="PANTHER" id="PTHR24126:SF14">
    <property type="entry name" value="ANK_REP_REGION DOMAIN-CONTAINING PROTEIN"/>
    <property type="match status" value="1"/>
</dbReference>
<organism evidence="5 6">
    <name type="scientific">Dactylellina haptotyla (strain CBS 200.50)</name>
    <name type="common">Nematode-trapping fungus</name>
    <name type="synonym">Monacrosporium haptotylum</name>
    <dbReference type="NCBI Taxonomy" id="1284197"/>
    <lineage>
        <taxon>Eukaryota</taxon>
        <taxon>Fungi</taxon>
        <taxon>Dikarya</taxon>
        <taxon>Ascomycota</taxon>
        <taxon>Pezizomycotina</taxon>
        <taxon>Orbiliomycetes</taxon>
        <taxon>Orbiliales</taxon>
        <taxon>Orbiliaceae</taxon>
        <taxon>Dactylellina</taxon>
    </lineage>
</organism>
<feature type="region of interest" description="Disordered" evidence="4">
    <location>
        <begin position="1"/>
        <end position="99"/>
    </location>
</feature>
<evidence type="ECO:0000256" key="3">
    <source>
        <dbReference type="PROSITE-ProRule" id="PRU00023"/>
    </source>
</evidence>
<evidence type="ECO:0000313" key="6">
    <source>
        <dbReference type="Proteomes" id="UP000015100"/>
    </source>
</evidence>
<dbReference type="SUPFAM" id="SSF48403">
    <property type="entry name" value="Ankyrin repeat"/>
    <property type="match status" value="1"/>
</dbReference>
<feature type="compositionally biased region" description="Basic and acidic residues" evidence="4">
    <location>
        <begin position="549"/>
        <end position="558"/>
    </location>
</feature>
<accession>S8C4M4</accession>
<dbReference type="PROSITE" id="PS50297">
    <property type="entry name" value="ANK_REP_REGION"/>
    <property type="match status" value="1"/>
</dbReference>
<dbReference type="OrthoDB" id="341259at2759"/>
<proteinExistence type="predicted"/>
<dbReference type="PROSITE" id="PS50088">
    <property type="entry name" value="ANK_REPEAT"/>
    <property type="match status" value="3"/>
</dbReference>
<dbReference type="STRING" id="1284197.S8C4M4"/>
<keyword evidence="6" id="KW-1185">Reference proteome</keyword>
<dbReference type="Proteomes" id="UP000015100">
    <property type="component" value="Unassembled WGS sequence"/>
</dbReference>
<feature type="compositionally biased region" description="Basic and acidic residues" evidence="4">
    <location>
        <begin position="54"/>
        <end position="83"/>
    </location>
</feature>
<dbReference type="Gene3D" id="1.25.40.20">
    <property type="entry name" value="Ankyrin repeat-containing domain"/>
    <property type="match status" value="1"/>
</dbReference>
<evidence type="ECO:0000256" key="1">
    <source>
        <dbReference type="ARBA" id="ARBA00022737"/>
    </source>
</evidence>
<evidence type="ECO:0000313" key="5">
    <source>
        <dbReference type="EMBL" id="EPS42662.1"/>
    </source>
</evidence>
<feature type="compositionally biased region" description="Low complexity" evidence="4">
    <location>
        <begin position="39"/>
        <end position="48"/>
    </location>
</feature>
<dbReference type="InterPro" id="IPR036770">
    <property type="entry name" value="Ankyrin_rpt-contain_sf"/>
</dbReference>